<dbReference type="NCBIfam" id="TIGR00758">
    <property type="entry name" value="UDG_fam4"/>
    <property type="match status" value="1"/>
</dbReference>
<evidence type="ECO:0000256" key="6">
    <source>
        <dbReference type="ARBA" id="ARBA00022723"/>
    </source>
</evidence>
<dbReference type="RefSeq" id="WP_162656240.1">
    <property type="nucleotide sequence ID" value="NZ_LR593887.1"/>
</dbReference>
<keyword evidence="5" id="KW-0004">4Fe-4S</keyword>
<evidence type="ECO:0000256" key="3">
    <source>
        <dbReference type="ARBA" id="ARBA00012030"/>
    </source>
</evidence>
<dbReference type="GO" id="GO:0046872">
    <property type="term" value="F:metal ion binding"/>
    <property type="evidence" value="ECO:0007669"/>
    <property type="project" value="UniProtKB-KW"/>
</dbReference>
<dbReference type="SMART" id="SM00986">
    <property type="entry name" value="UDG"/>
    <property type="match status" value="1"/>
</dbReference>
<dbReference type="CDD" id="cd10030">
    <property type="entry name" value="UDG-F4_TTUDGA_SPO1dp_like"/>
    <property type="match status" value="1"/>
</dbReference>
<comment type="similarity">
    <text evidence="2">Belongs to the uracil-DNA glycosylase (UDG) superfamily. Type 4 (UDGa) family.</text>
</comment>
<proteinExistence type="inferred from homology"/>
<protein>
    <recommendedName>
        <fullName evidence="4">Type-4 uracil-DNA glycosylase</fullName>
        <ecNumber evidence="3">3.2.2.27</ecNumber>
    </recommendedName>
</protein>
<keyword evidence="15" id="KW-1185">Reference proteome</keyword>
<comment type="catalytic activity">
    <reaction evidence="1">
        <text>Hydrolyzes single-stranded DNA or mismatched double-stranded DNA and polynucleotides, releasing free uracil.</text>
        <dbReference type="EC" id="3.2.2.27"/>
    </reaction>
</comment>
<name>A0A6C2YID9_9BACT</name>
<evidence type="ECO:0000256" key="12">
    <source>
        <dbReference type="SAM" id="MobiDB-lite"/>
    </source>
</evidence>
<evidence type="ECO:0000256" key="9">
    <source>
        <dbReference type="ARBA" id="ARBA00023004"/>
    </source>
</evidence>
<keyword evidence="7" id="KW-0227">DNA damage</keyword>
<dbReference type="SUPFAM" id="SSF52141">
    <property type="entry name" value="Uracil-DNA glycosylase-like"/>
    <property type="match status" value="1"/>
</dbReference>
<dbReference type="KEGG" id="tim:GMBLW1_29310"/>
<feature type="region of interest" description="Disordered" evidence="12">
    <location>
        <begin position="56"/>
        <end position="75"/>
    </location>
</feature>
<evidence type="ECO:0000256" key="11">
    <source>
        <dbReference type="ARBA" id="ARBA00023204"/>
    </source>
</evidence>
<dbReference type="PANTHER" id="PTHR33693">
    <property type="entry name" value="TYPE-5 URACIL-DNA GLYCOSYLASE"/>
    <property type="match status" value="1"/>
</dbReference>
<dbReference type="GO" id="GO:0004844">
    <property type="term" value="F:uracil DNA N-glycosylase activity"/>
    <property type="evidence" value="ECO:0007669"/>
    <property type="project" value="UniProtKB-EC"/>
</dbReference>
<evidence type="ECO:0000256" key="4">
    <source>
        <dbReference type="ARBA" id="ARBA00019403"/>
    </source>
</evidence>
<keyword evidence="11" id="KW-0234">DNA repair</keyword>
<dbReference type="InterPro" id="IPR005273">
    <property type="entry name" value="Ura-DNA_glyco_family4"/>
</dbReference>
<dbReference type="PANTHER" id="PTHR33693:SF1">
    <property type="entry name" value="TYPE-4 URACIL-DNA GLYCOSYLASE"/>
    <property type="match status" value="1"/>
</dbReference>
<dbReference type="Pfam" id="PF03167">
    <property type="entry name" value="UDG"/>
    <property type="match status" value="1"/>
</dbReference>
<dbReference type="SMART" id="SM00987">
    <property type="entry name" value="UreE_C"/>
    <property type="match status" value="1"/>
</dbReference>
<evidence type="ECO:0000256" key="2">
    <source>
        <dbReference type="ARBA" id="ARBA00006521"/>
    </source>
</evidence>
<evidence type="ECO:0000256" key="1">
    <source>
        <dbReference type="ARBA" id="ARBA00001400"/>
    </source>
</evidence>
<evidence type="ECO:0000313" key="15">
    <source>
        <dbReference type="Proteomes" id="UP000464378"/>
    </source>
</evidence>
<dbReference type="GO" id="GO:0006281">
    <property type="term" value="P:DNA repair"/>
    <property type="evidence" value="ECO:0007669"/>
    <property type="project" value="UniProtKB-KW"/>
</dbReference>
<evidence type="ECO:0000256" key="8">
    <source>
        <dbReference type="ARBA" id="ARBA00022801"/>
    </source>
</evidence>
<evidence type="ECO:0000256" key="10">
    <source>
        <dbReference type="ARBA" id="ARBA00023014"/>
    </source>
</evidence>
<dbReference type="AlphaFoldDB" id="A0A6C2YID9"/>
<dbReference type="InterPro" id="IPR005122">
    <property type="entry name" value="Uracil-DNA_glycosylase-like"/>
</dbReference>
<gene>
    <name evidence="14" type="ORF">GMBLW1_29310</name>
</gene>
<dbReference type="EMBL" id="LR593887">
    <property type="protein sequence ID" value="VTR97483.1"/>
    <property type="molecule type" value="Genomic_DNA"/>
</dbReference>
<evidence type="ECO:0000256" key="5">
    <source>
        <dbReference type="ARBA" id="ARBA00022485"/>
    </source>
</evidence>
<dbReference type="EMBL" id="LR586016">
    <property type="protein sequence ID" value="VIP01029.1"/>
    <property type="molecule type" value="Genomic_DNA"/>
</dbReference>
<keyword evidence="6" id="KW-0479">Metal-binding</keyword>
<keyword evidence="9" id="KW-0408">Iron</keyword>
<accession>A0A6C2YID9</accession>
<dbReference type="InterPro" id="IPR051536">
    <property type="entry name" value="UDG_Type-4/5"/>
</dbReference>
<dbReference type="InterPro" id="IPR036895">
    <property type="entry name" value="Uracil-DNA_glycosylase-like_sf"/>
</dbReference>
<evidence type="ECO:0000313" key="14">
    <source>
        <dbReference type="EMBL" id="VIP01029.1"/>
    </source>
</evidence>
<dbReference type="GO" id="GO:0051539">
    <property type="term" value="F:4 iron, 4 sulfur cluster binding"/>
    <property type="evidence" value="ECO:0007669"/>
    <property type="project" value="UniProtKB-KW"/>
</dbReference>
<feature type="domain" description="Uracil-DNA glycosylase-like" evidence="13">
    <location>
        <begin position="108"/>
        <end position="256"/>
    </location>
</feature>
<dbReference type="Gene3D" id="3.40.470.10">
    <property type="entry name" value="Uracil-DNA glycosylase-like domain"/>
    <property type="match status" value="1"/>
</dbReference>
<dbReference type="Proteomes" id="UP000464378">
    <property type="component" value="Chromosome"/>
</dbReference>
<evidence type="ECO:0000259" key="13">
    <source>
        <dbReference type="SMART" id="SM00986"/>
    </source>
</evidence>
<organism evidence="14">
    <name type="scientific">Tuwongella immobilis</name>
    <dbReference type="NCBI Taxonomy" id="692036"/>
    <lineage>
        <taxon>Bacteria</taxon>
        <taxon>Pseudomonadati</taxon>
        <taxon>Planctomycetota</taxon>
        <taxon>Planctomycetia</taxon>
        <taxon>Gemmatales</taxon>
        <taxon>Gemmataceae</taxon>
        <taxon>Tuwongella</taxon>
    </lineage>
</organism>
<evidence type="ECO:0000256" key="7">
    <source>
        <dbReference type="ARBA" id="ARBA00022763"/>
    </source>
</evidence>
<keyword evidence="8" id="KW-0378">Hydrolase</keyword>
<keyword evidence="10" id="KW-0411">Iron-sulfur</keyword>
<sequence length="274" mass="30404">MAESEPNELSLEDQLRTHLESLQAAGIEWVGRQAPPPIAPASPVFDATQFHAPLPEPTRQTLFDEPDDSDDDPRTPEERRIALATLETQVKSCTRCPELSATRNKTVFGVGPVRPDICFVGEAPGADEDRSGFPFVGAAGQLLTKIIQACGLTRDEVYICNTIKCRPPGNRVPTTTERDNCRQFFEDQIAAVKPRYLVALGGTAAQNLLRTTRSVTSLRGKFHEYRGIPLLVTYHPAALLEGRSPEKKRDVWEDMKMLLTKMGRPIPTPNKRSE</sequence>
<dbReference type="EC" id="3.2.2.27" evidence="3"/>
<reference evidence="14" key="1">
    <citation type="submission" date="2019-04" db="EMBL/GenBank/DDBJ databases">
        <authorList>
            <consortium name="Science for Life Laboratories"/>
        </authorList>
    </citation>
    <scope>NUCLEOTIDE SEQUENCE</scope>
    <source>
        <strain evidence="14">MBLW1</strain>
    </source>
</reference>
<dbReference type="InParanoid" id="A0A6C2YID9"/>